<dbReference type="STRING" id="1212489.Ldro_2811"/>
<gene>
    <name evidence="1" type="ORF">Ldro_2811</name>
</gene>
<dbReference type="AlphaFoldDB" id="A0A0W0SMK4"/>
<keyword evidence="2" id="KW-1185">Reference proteome</keyword>
<dbReference type="EMBL" id="LNXY01000031">
    <property type="protein sequence ID" value="KTC84647.1"/>
    <property type="molecule type" value="Genomic_DNA"/>
</dbReference>
<protein>
    <submittedName>
        <fullName evidence="1">Uncharacterized protein</fullName>
    </submittedName>
</protein>
<proteinExistence type="predicted"/>
<evidence type="ECO:0000313" key="1">
    <source>
        <dbReference type="EMBL" id="KTC84647.1"/>
    </source>
</evidence>
<evidence type="ECO:0000313" key="2">
    <source>
        <dbReference type="Proteomes" id="UP000054736"/>
    </source>
</evidence>
<reference evidence="1 2" key="1">
    <citation type="submission" date="2015-11" db="EMBL/GenBank/DDBJ databases">
        <title>Genomic analysis of 38 Legionella species identifies large and diverse effector repertoires.</title>
        <authorList>
            <person name="Burstein D."/>
            <person name="Amaro F."/>
            <person name="Zusman T."/>
            <person name="Lifshitz Z."/>
            <person name="Cohen O."/>
            <person name="Gilbert J.A."/>
            <person name="Pupko T."/>
            <person name="Shuman H.A."/>
            <person name="Segal G."/>
        </authorList>
    </citation>
    <scope>NUCLEOTIDE SEQUENCE [LARGE SCALE GENOMIC DNA]</scope>
    <source>
        <strain evidence="1 2">ATCC 700990</strain>
    </source>
</reference>
<accession>A0A0W0SMK4</accession>
<dbReference type="PATRIC" id="fig|1212489.4.peg.2963"/>
<dbReference type="RefSeq" id="WP_157066493.1">
    <property type="nucleotide sequence ID" value="NZ_CAAAIU010000004.1"/>
</dbReference>
<dbReference type="Proteomes" id="UP000054736">
    <property type="component" value="Unassembled WGS sequence"/>
</dbReference>
<organism evidence="1 2">
    <name type="scientific">Legionella drozanskii LLAP-1</name>
    <dbReference type="NCBI Taxonomy" id="1212489"/>
    <lineage>
        <taxon>Bacteria</taxon>
        <taxon>Pseudomonadati</taxon>
        <taxon>Pseudomonadota</taxon>
        <taxon>Gammaproteobacteria</taxon>
        <taxon>Legionellales</taxon>
        <taxon>Legionellaceae</taxon>
        <taxon>Legionella</taxon>
    </lineage>
</organism>
<name>A0A0W0SMK4_9GAMM</name>
<sequence>MTLEIDVAGKQYIEIALLQACQTVSVLVRHKDTGKLLSMPIHISRLQFLPQPK</sequence>
<comment type="caution">
    <text evidence="1">The sequence shown here is derived from an EMBL/GenBank/DDBJ whole genome shotgun (WGS) entry which is preliminary data.</text>
</comment>